<protein>
    <submittedName>
        <fullName evidence="6">LacI family DNA-binding transcriptional regulator</fullName>
    </submittedName>
</protein>
<keyword evidence="2" id="KW-0805">Transcription regulation</keyword>
<dbReference type="PANTHER" id="PTHR30146:SF148">
    <property type="entry name" value="HTH-TYPE TRANSCRIPTIONAL REPRESSOR PURR-RELATED"/>
    <property type="match status" value="1"/>
</dbReference>
<dbReference type="CDD" id="cd01392">
    <property type="entry name" value="HTH_LacI"/>
    <property type="match status" value="1"/>
</dbReference>
<keyword evidence="3 6" id="KW-0238">DNA-binding</keyword>
<dbReference type="SUPFAM" id="SSF47413">
    <property type="entry name" value="lambda repressor-like DNA-binding domains"/>
    <property type="match status" value="1"/>
</dbReference>
<dbReference type="InterPro" id="IPR046335">
    <property type="entry name" value="LacI/GalR-like_sensor"/>
</dbReference>
<dbReference type="InterPro" id="IPR028082">
    <property type="entry name" value="Peripla_BP_I"/>
</dbReference>
<keyword evidence="4" id="KW-0804">Transcription</keyword>
<feature type="domain" description="HTH lacI-type" evidence="5">
    <location>
        <begin position="5"/>
        <end position="59"/>
    </location>
</feature>
<evidence type="ECO:0000256" key="1">
    <source>
        <dbReference type="ARBA" id="ARBA00022491"/>
    </source>
</evidence>
<dbReference type="Gene3D" id="3.40.50.2300">
    <property type="match status" value="2"/>
</dbReference>
<sequence length="351" mass="38113">MAKKPTMMDVSRAAGLSVWTVSRALGDGDGVSAQSREAVLRAARELGYVPNRAAQELRKNTRRTVTVMTASTSNYYYIDLMRGVQRTLRSSGRTAMVADLAAEGAYTVQVEDATVQNVIEHRTAGVISTLTLSPHNAELLQTWDIPVVFVDSAPPAGVAGAASVTTDNYAASRDVAEHLAAHGYTEWLLLMYPSRWTTRAPRERGMREAAARLGANLVVIDSENDPRSAATAFASYLDREGTRTPRAVIAGNNPLLQGVLEVLRDRRLNVPEDVALVAFDEFAWAPLLAPPLTVLDENASNIGDLAASTLTRLIERQIQAEQEGQRPVPVYLPEDRQEVAATLTIRQSCGC</sequence>
<dbReference type="SUPFAM" id="SSF53822">
    <property type="entry name" value="Periplasmic binding protein-like I"/>
    <property type="match status" value="1"/>
</dbReference>
<dbReference type="Pfam" id="PF00356">
    <property type="entry name" value="LacI"/>
    <property type="match status" value="1"/>
</dbReference>
<dbReference type="InterPro" id="IPR010982">
    <property type="entry name" value="Lambda_DNA-bd_dom_sf"/>
</dbReference>
<dbReference type="Gene3D" id="1.10.260.40">
    <property type="entry name" value="lambda repressor-like DNA-binding domains"/>
    <property type="match status" value="1"/>
</dbReference>
<dbReference type="RefSeq" id="WP_345044870.1">
    <property type="nucleotide sequence ID" value="NZ_BAABBA010000029.1"/>
</dbReference>
<evidence type="ECO:0000313" key="7">
    <source>
        <dbReference type="Proteomes" id="UP001499841"/>
    </source>
</evidence>
<comment type="caution">
    <text evidence="6">The sequence shown here is derived from an EMBL/GenBank/DDBJ whole genome shotgun (WGS) entry which is preliminary data.</text>
</comment>
<accession>A0ABP6UKM6</accession>
<reference evidence="7" key="1">
    <citation type="journal article" date="2019" name="Int. J. Syst. Evol. Microbiol.">
        <title>The Global Catalogue of Microorganisms (GCM) 10K type strain sequencing project: providing services to taxonomists for standard genome sequencing and annotation.</title>
        <authorList>
            <consortium name="The Broad Institute Genomics Platform"/>
            <consortium name="The Broad Institute Genome Sequencing Center for Infectious Disease"/>
            <person name="Wu L."/>
            <person name="Ma J."/>
        </authorList>
    </citation>
    <scope>NUCLEOTIDE SEQUENCE [LARGE SCALE GENOMIC DNA]</scope>
    <source>
        <strain evidence="7">JCM 17459</strain>
    </source>
</reference>
<gene>
    <name evidence="6" type="ORF">GCM10022262_38280</name>
</gene>
<dbReference type="GO" id="GO:0003677">
    <property type="term" value="F:DNA binding"/>
    <property type="evidence" value="ECO:0007669"/>
    <property type="project" value="UniProtKB-KW"/>
</dbReference>
<dbReference type="PROSITE" id="PS50932">
    <property type="entry name" value="HTH_LACI_2"/>
    <property type="match status" value="1"/>
</dbReference>
<dbReference type="Proteomes" id="UP001499841">
    <property type="component" value="Unassembled WGS sequence"/>
</dbReference>
<dbReference type="EMBL" id="BAABBA010000029">
    <property type="protein sequence ID" value="GAA3510524.1"/>
    <property type="molecule type" value="Genomic_DNA"/>
</dbReference>
<organism evidence="6 7">
    <name type="scientific">Georgenia daeguensis</name>
    <dbReference type="NCBI Taxonomy" id="908355"/>
    <lineage>
        <taxon>Bacteria</taxon>
        <taxon>Bacillati</taxon>
        <taxon>Actinomycetota</taxon>
        <taxon>Actinomycetes</taxon>
        <taxon>Micrococcales</taxon>
        <taxon>Bogoriellaceae</taxon>
        <taxon>Georgenia</taxon>
    </lineage>
</organism>
<evidence type="ECO:0000259" key="5">
    <source>
        <dbReference type="PROSITE" id="PS50932"/>
    </source>
</evidence>
<keyword evidence="1" id="KW-0678">Repressor</keyword>
<dbReference type="Pfam" id="PF13377">
    <property type="entry name" value="Peripla_BP_3"/>
    <property type="match status" value="1"/>
</dbReference>
<name>A0ABP6UKM6_9MICO</name>
<evidence type="ECO:0000256" key="4">
    <source>
        <dbReference type="ARBA" id="ARBA00023163"/>
    </source>
</evidence>
<proteinExistence type="predicted"/>
<dbReference type="InterPro" id="IPR000843">
    <property type="entry name" value="HTH_LacI"/>
</dbReference>
<evidence type="ECO:0000313" key="6">
    <source>
        <dbReference type="EMBL" id="GAA3510524.1"/>
    </source>
</evidence>
<evidence type="ECO:0000256" key="3">
    <source>
        <dbReference type="ARBA" id="ARBA00023125"/>
    </source>
</evidence>
<dbReference type="PANTHER" id="PTHR30146">
    <property type="entry name" value="LACI-RELATED TRANSCRIPTIONAL REPRESSOR"/>
    <property type="match status" value="1"/>
</dbReference>
<dbReference type="SMART" id="SM00354">
    <property type="entry name" value="HTH_LACI"/>
    <property type="match status" value="1"/>
</dbReference>
<evidence type="ECO:0000256" key="2">
    <source>
        <dbReference type="ARBA" id="ARBA00023015"/>
    </source>
</evidence>
<dbReference type="CDD" id="cd06267">
    <property type="entry name" value="PBP1_LacI_sugar_binding-like"/>
    <property type="match status" value="1"/>
</dbReference>
<keyword evidence="7" id="KW-1185">Reference proteome</keyword>